<dbReference type="GO" id="GO:0005525">
    <property type="term" value="F:GTP binding"/>
    <property type="evidence" value="ECO:0007669"/>
    <property type="project" value="InterPro"/>
</dbReference>
<reference evidence="2" key="1">
    <citation type="journal article" date="2019" name="Environ. Microbiol.">
        <title>Fungal ecological strategies reflected in gene transcription - a case study of two litter decomposers.</title>
        <authorList>
            <person name="Barbi F."/>
            <person name="Kohler A."/>
            <person name="Barry K."/>
            <person name="Baskaran P."/>
            <person name="Daum C."/>
            <person name="Fauchery L."/>
            <person name="Ihrmark K."/>
            <person name="Kuo A."/>
            <person name="LaButti K."/>
            <person name="Lipzen A."/>
            <person name="Morin E."/>
            <person name="Grigoriev I.V."/>
            <person name="Henrissat B."/>
            <person name="Lindahl B."/>
            <person name="Martin F."/>
        </authorList>
    </citation>
    <scope>NUCLEOTIDE SEQUENCE</scope>
    <source>
        <strain evidence="2">JB14</strain>
    </source>
</reference>
<evidence type="ECO:0000313" key="3">
    <source>
        <dbReference type="Proteomes" id="UP000799118"/>
    </source>
</evidence>
<organism evidence="2 3">
    <name type="scientific">Gymnopus androsaceus JB14</name>
    <dbReference type="NCBI Taxonomy" id="1447944"/>
    <lineage>
        <taxon>Eukaryota</taxon>
        <taxon>Fungi</taxon>
        <taxon>Dikarya</taxon>
        <taxon>Basidiomycota</taxon>
        <taxon>Agaricomycotina</taxon>
        <taxon>Agaricomycetes</taxon>
        <taxon>Agaricomycetidae</taxon>
        <taxon>Agaricales</taxon>
        <taxon>Marasmiineae</taxon>
        <taxon>Omphalotaceae</taxon>
        <taxon>Gymnopus</taxon>
    </lineage>
</organism>
<name>A0A6A4I123_9AGAR</name>
<dbReference type="OrthoDB" id="8954335at2759"/>
<dbReference type="EMBL" id="ML769430">
    <property type="protein sequence ID" value="KAE9402897.1"/>
    <property type="molecule type" value="Genomic_DNA"/>
</dbReference>
<dbReference type="InterPro" id="IPR027417">
    <property type="entry name" value="P-loop_NTPase"/>
</dbReference>
<evidence type="ECO:0000259" key="1">
    <source>
        <dbReference type="Pfam" id="PF01926"/>
    </source>
</evidence>
<dbReference type="SUPFAM" id="SSF52540">
    <property type="entry name" value="P-loop containing nucleoside triphosphate hydrolases"/>
    <property type="match status" value="1"/>
</dbReference>
<proteinExistence type="predicted"/>
<dbReference type="Gene3D" id="3.40.50.300">
    <property type="entry name" value="P-loop containing nucleotide triphosphate hydrolases"/>
    <property type="match status" value="1"/>
</dbReference>
<dbReference type="Proteomes" id="UP000799118">
    <property type="component" value="Unassembled WGS sequence"/>
</dbReference>
<gene>
    <name evidence="2" type="ORF">BT96DRAFT_917850</name>
</gene>
<dbReference type="Pfam" id="PF01926">
    <property type="entry name" value="MMR_HSR1"/>
    <property type="match status" value="1"/>
</dbReference>
<feature type="domain" description="G" evidence="1">
    <location>
        <begin position="13"/>
        <end position="141"/>
    </location>
</feature>
<dbReference type="CDD" id="cd00882">
    <property type="entry name" value="Ras_like_GTPase"/>
    <property type="match status" value="1"/>
</dbReference>
<accession>A0A6A4I123</accession>
<dbReference type="InterPro" id="IPR006073">
    <property type="entry name" value="GTP-bd"/>
</dbReference>
<sequence length="308" mass="34035">MVKKAQPSKLPNLVVFGSTGSGKSSVVNMLIQEPNAKRADISSGAVGCTFQSTPYDTHIGDKAYKLWDTTGLDEGMEGKVVSEKALHNLCVLIQQLSRDKSGVSLLVFVMRGPRITEAVTNNYHTFYNGFCEKKVPVVIVITGMENEEDMDSWWDDNKRAFEKQDMQFQGTACITAIRGRKEANYPHGIHAAAYEQSIRKVRELIITNCAEKGWNKKPESWAITCWKWTRKAFKALKPYNANKAAKEVKGAVWGVEDAAGSETTIDSDVDSDVWTGKAFKPSNASKVTKGVKGVAKRAEETITDSDVE</sequence>
<dbReference type="AlphaFoldDB" id="A0A6A4I123"/>
<keyword evidence="3" id="KW-1185">Reference proteome</keyword>
<evidence type="ECO:0000313" key="2">
    <source>
        <dbReference type="EMBL" id="KAE9402897.1"/>
    </source>
</evidence>
<protein>
    <recommendedName>
        <fullName evidence="1">G domain-containing protein</fullName>
    </recommendedName>
</protein>